<feature type="region of interest" description="Disordered" evidence="1">
    <location>
        <begin position="1"/>
        <end position="38"/>
    </location>
</feature>
<evidence type="ECO:0000256" key="1">
    <source>
        <dbReference type="SAM" id="MobiDB-lite"/>
    </source>
</evidence>
<protein>
    <submittedName>
        <fullName evidence="2">Uncharacterized protein</fullName>
    </submittedName>
</protein>
<evidence type="ECO:0000313" key="3">
    <source>
        <dbReference type="Proteomes" id="UP001602123"/>
    </source>
</evidence>
<feature type="compositionally biased region" description="Acidic residues" evidence="1">
    <location>
        <begin position="1"/>
        <end position="10"/>
    </location>
</feature>
<dbReference type="EMBL" id="JBIAUT010000009">
    <property type="protein sequence ID" value="MFF4219158.1"/>
    <property type="molecule type" value="Genomic_DNA"/>
</dbReference>
<feature type="region of interest" description="Disordered" evidence="1">
    <location>
        <begin position="146"/>
        <end position="165"/>
    </location>
</feature>
<comment type="caution">
    <text evidence="2">The sequence shown here is derived from an EMBL/GenBank/DDBJ whole genome shotgun (WGS) entry which is preliminary data.</text>
</comment>
<dbReference type="Proteomes" id="UP001602123">
    <property type="component" value="Unassembled WGS sequence"/>
</dbReference>
<sequence>MTPTDESGESDESRESVEFDESSKSDESDESSESDERILECARAVRAELPRLIGPLAAERSRELDARLAQALARDAGTVERILVVLQSEPELRTWAAHFLESGNPPRYTERGDYQPLPGSGEAVPATRYSCPDRDFAWYRAFLDESPPRCPTHGHPLVREDPPSC</sequence>
<proteinExistence type="predicted"/>
<feature type="compositionally biased region" description="Basic and acidic residues" evidence="1">
    <location>
        <begin position="11"/>
        <end position="26"/>
    </location>
</feature>
<gene>
    <name evidence="2" type="ORF">ACFYZM_23135</name>
</gene>
<name>A0ABW6U2X2_9ACTN</name>
<dbReference type="RefSeq" id="WP_388630257.1">
    <property type="nucleotide sequence ID" value="NZ_JBIAUT010000009.1"/>
</dbReference>
<accession>A0ABW6U2X2</accession>
<organism evidence="2 3">
    <name type="scientific">Streptomyces nondiastaticus</name>
    <dbReference type="NCBI Taxonomy" id="3154512"/>
    <lineage>
        <taxon>Bacteria</taxon>
        <taxon>Bacillati</taxon>
        <taxon>Actinomycetota</taxon>
        <taxon>Actinomycetes</taxon>
        <taxon>Kitasatosporales</taxon>
        <taxon>Streptomycetaceae</taxon>
        <taxon>Streptomyces</taxon>
    </lineage>
</organism>
<reference evidence="2 3" key="1">
    <citation type="submission" date="2024-10" db="EMBL/GenBank/DDBJ databases">
        <title>The Natural Products Discovery Center: Release of the First 8490 Sequenced Strains for Exploring Actinobacteria Biosynthetic Diversity.</title>
        <authorList>
            <person name="Kalkreuter E."/>
            <person name="Kautsar S.A."/>
            <person name="Yang D."/>
            <person name="Bader C.D."/>
            <person name="Teijaro C.N."/>
            <person name="Fluegel L."/>
            <person name="Davis C.M."/>
            <person name="Simpson J.R."/>
            <person name="Lauterbach L."/>
            <person name="Steele A.D."/>
            <person name="Gui C."/>
            <person name="Meng S."/>
            <person name="Li G."/>
            <person name="Viehrig K."/>
            <person name="Ye F."/>
            <person name="Su P."/>
            <person name="Kiefer A.F."/>
            <person name="Nichols A."/>
            <person name="Cepeda A.J."/>
            <person name="Yan W."/>
            <person name="Fan B."/>
            <person name="Jiang Y."/>
            <person name="Adhikari A."/>
            <person name="Zheng C.-J."/>
            <person name="Schuster L."/>
            <person name="Cowan T.M."/>
            <person name="Smanski M.J."/>
            <person name="Chevrette M.G."/>
            <person name="De Carvalho L.P.S."/>
            <person name="Shen B."/>
        </authorList>
    </citation>
    <scope>NUCLEOTIDE SEQUENCE [LARGE SCALE GENOMIC DNA]</scope>
    <source>
        <strain evidence="2 3">NPDC001650</strain>
    </source>
</reference>
<keyword evidence="3" id="KW-1185">Reference proteome</keyword>
<evidence type="ECO:0000313" key="2">
    <source>
        <dbReference type="EMBL" id="MFF4219158.1"/>
    </source>
</evidence>